<dbReference type="AlphaFoldDB" id="A0A645GAH1"/>
<protein>
    <recommendedName>
        <fullName evidence="3">Cytidylate kinase</fullName>
    </recommendedName>
</protein>
<accession>A0A645GAH1</accession>
<evidence type="ECO:0000313" key="2">
    <source>
        <dbReference type="EMBL" id="MPN23126.1"/>
    </source>
</evidence>
<name>A0A645GAH1_9ZZZZ</name>
<sequence>MLNLFIHAPLERRIAMEARRQKLELEQARQQILRTDKRRANYYEYYSAKRWGAVDSYDFCLDSSIFGYEGTVELIETLIRMKER</sequence>
<keyword evidence="1" id="KW-0175">Coiled coil</keyword>
<evidence type="ECO:0000256" key="1">
    <source>
        <dbReference type="SAM" id="Coils"/>
    </source>
</evidence>
<gene>
    <name evidence="2" type="ORF">SDC9_170512</name>
</gene>
<evidence type="ECO:0008006" key="3">
    <source>
        <dbReference type="Google" id="ProtNLM"/>
    </source>
</evidence>
<dbReference type="InterPro" id="IPR027417">
    <property type="entry name" value="P-loop_NTPase"/>
</dbReference>
<dbReference type="Gene3D" id="3.40.50.300">
    <property type="entry name" value="P-loop containing nucleotide triphosphate hydrolases"/>
    <property type="match status" value="1"/>
</dbReference>
<feature type="coiled-coil region" evidence="1">
    <location>
        <begin position="11"/>
        <end position="38"/>
    </location>
</feature>
<organism evidence="2">
    <name type="scientific">bioreactor metagenome</name>
    <dbReference type="NCBI Taxonomy" id="1076179"/>
    <lineage>
        <taxon>unclassified sequences</taxon>
        <taxon>metagenomes</taxon>
        <taxon>ecological metagenomes</taxon>
    </lineage>
</organism>
<dbReference type="Pfam" id="PF13189">
    <property type="entry name" value="Cytidylate_kin2"/>
    <property type="match status" value="1"/>
</dbReference>
<proteinExistence type="predicted"/>
<comment type="caution">
    <text evidence="2">The sequence shown here is derived from an EMBL/GenBank/DDBJ whole genome shotgun (WGS) entry which is preliminary data.</text>
</comment>
<reference evidence="2" key="1">
    <citation type="submission" date="2019-08" db="EMBL/GenBank/DDBJ databases">
        <authorList>
            <person name="Kucharzyk K."/>
            <person name="Murdoch R.W."/>
            <person name="Higgins S."/>
            <person name="Loffler F."/>
        </authorList>
    </citation>
    <scope>NUCLEOTIDE SEQUENCE</scope>
</reference>
<dbReference type="EMBL" id="VSSQ01071532">
    <property type="protein sequence ID" value="MPN23126.1"/>
    <property type="molecule type" value="Genomic_DNA"/>
</dbReference>